<dbReference type="InterPro" id="IPR000182">
    <property type="entry name" value="GNAT_dom"/>
</dbReference>
<keyword evidence="2" id="KW-0012">Acyltransferase</keyword>
<comment type="caution">
    <text evidence="4">The sequence shown here is derived from an EMBL/GenBank/DDBJ whole genome shotgun (WGS) entry which is preliminary data.</text>
</comment>
<proteinExistence type="predicted"/>
<dbReference type="CDD" id="cd04301">
    <property type="entry name" value="NAT_SF"/>
    <property type="match status" value="1"/>
</dbReference>
<protein>
    <submittedName>
        <fullName evidence="4">GNAT family N-acetyltransferase</fullName>
    </submittedName>
</protein>
<dbReference type="InterPro" id="IPR050832">
    <property type="entry name" value="Bact_Acetyltransf"/>
</dbReference>
<dbReference type="Pfam" id="PF00583">
    <property type="entry name" value="Acetyltransf_1"/>
    <property type="match status" value="1"/>
</dbReference>
<dbReference type="STRING" id="1566387.QV13_16895"/>
<dbReference type="PROSITE" id="PS51186">
    <property type="entry name" value="GNAT"/>
    <property type="match status" value="1"/>
</dbReference>
<dbReference type="Proteomes" id="UP000094412">
    <property type="component" value="Unassembled WGS sequence"/>
</dbReference>
<evidence type="ECO:0000313" key="4">
    <source>
        <dbReference type="EMBL" id="OCX16484.1"/>
    </source>
</evidence>
<reference evidence="4 5" key="1">
    <citation type="submission" date="2016-08" db="EMBL/GenBank/DDBJ databases">
        <title>Whole genome sequence of Mesorhizobium sp. strain UASWS1009 isolated from industrial sewage.</title>
        <authorList>
            <person name="Crovadore J."/>
            <person name="Calmin G."/>
            <person name="Chablais R."/>
            <person name="Cochard B."/>
            <person name="Lefort F."/>
        </authorList>
    </citation>
    <scope>NUCLEOTIDE SEQUENCE [LARGE SCALE GENOMIC DNA]</scope>
    <source>
        <strain evidence="4 5">UASWS1009</strain>
    </source>
</reference>
<keyword evidence="1 4" id="KW-0808">Transferase</keyword>
<feature type="domain" description="N-acetyltransferase" evidence="3">
    <location>
        <begin position="4"/>
        <end position="172"/>
    </location>
</feature>
<sequence>MSSIEIRPLVRSFETLRALAEILVETVAAGGSVSFMHPLPLDAAIAFWDDSLAAAARGERVVLGAFEGDDLIGTVTLLLSLPPNQPHRAEIAKLMTRTSHRGRGVATRLMLAVEELAVRCGRTLLVLDTAEDGGAAALYAKLGFILAGEIPDYALKPHGGLTGTLLFWKRIGSAGQTPIIANALKDFAQ</sequence>
<dbReference type="GO" id="GO:0016747">
    <property type="term" value="F:acyltransferase activity, transferring groups other than amino-acyl groups"/>
    <property type="evidence" value="ECO:0007669"/>
    <property type="project" value="InterPro"/>
</dbReference>
<gene>
    <name evidence="4" type="ORF">QV13_16895</name>
</gene>
<dbReference type="PANTHER" id="PTHR43877">
    <property type="entry name" value="AMINOALKYLPHOSPHONATE N-ACETYLTRANSFERASE-RELATED-RELATED"/>
    <property type="match status" value="1"/>
</dbReference>
<dbReference type="PANTHER" id="PTHR43877:SF2">
    <property type="entry name" value="AMINOALKYLPHOSPHONATE N-ACETYLTRANSFERASE-RELATED"/>
    <property type="match status" value="1"/>
</dbReference>
<evidence type="ECO:0000256" key="1">
    <source>
        <dbReference type="ARBA" id="ARBA00022679"/>
    </source>
</evidence>
<evidence type="ECO:0000313" key="5">
    <source>
        <dbReference type="Proteomes" id="UP000094412"/>
    </source>
</evidence>
<dbReference type="SUPFAM" id="SSF55729">
    <property type="entry name" value="Acyl-CoA N-acyltransferases (Nat)"/>
    <property type="match status" value="1"/>
</dbReference>
<keyword evidence="5" id="KW-1185">Reference proteome</keyword>
<evidence type="ECO:0000256" key="2">
    <source>
        <dbReference type="ARBA" id="ARBA00023315"/>
    </source>
</evidence>
<name>A0A1C2DNY8_9HYPH</name>
<dbReference type="OrthoDB" id="3389160at2"/>
<dbReference type="AlphaFoldDB" id="A0A1C2DNY8"/>
<evidence type="ECO:0000259" key="3">
    <source>
        <dbReference type="PROSITE" id="PS51186"/>
    </source>
</evidence>
<accession>A0A1C2DNY8</accession>
<dbReference type="EMBL" id="MDEO01000033">
    <property type="protein sequence ID" value="OCX16484.1"/>
    <property type="molecule type" value="Genomic_DNA"/>
</dbReference>
<organism evidence="4 5">
    <name type="scientific">Mesorhizobium hungaricum</name>
    <dbReference type="NCBI Taxonomy" id="1566387"/>
    <lineage>
        <taxon>Bacteria</taxon>
        <taxon>Pseudomonadati</taxon>
        <taxon>Pseudomonadota</taxon>
        <taxon>Alphaproteobacteria</taxon>
        <taxon>Hyphomicrobiales</taxon>
        <taxon>Phyllobacteriaceae</taxon>
        <taxon>Mesorhizobium</taxon>
    </lineage>
</organism>
<dbReference type="Gene3D" id="3.40.630.30">
    <property type="match status" value="1"/>
</dbReference>
<dbReference type="RefSeq" id="WP_024924504.1">
    <property type="nucleotide sequence ID" value="NZ_MDEO01000033.1"/>
</dbReference>
<dbReference type="InterPro" id="IPR016181">
    <property type="entry name" value="Acyl_CoA_acyltransferase"/>
</dbReference>